<protein>
    <submittedName>
        <fullName evidence="1">Uncharacterized protein</fullName>
    </submittedName>
</protein>
<sequence>MWYDLNFQVDCYLQAGTQDFSANLFPNQFNIGLNIEAASFILKEYEQFASFAIIPSATAQSLKYSLVGLQRVGHKCLGKKILSYNAKVKAKDIVLGDHTIEKDFPNETASMPDLTTFLCVLKGEKLGVVRSYVEVVYSIEEEVDSTVDNSKNFVVSDAFSVSSMNLDLGCLIDSDVKRAVLADRIGIRQNTGIPPSQLMYGGGFA</sequence>
<reference evidence="1" key="1">
    <citation type="submission" date="2020-04" db="EMBL/GenBank/DDBJ databases">
        <authorList>
            <person name="Broberg M."/>
        </authorList>
    </citation>
    <scope>NUCLEOTIDE SEQUENCE</scope>
</reference>
<evidence type="ECO:0000313" key="2">
    <source>
        <dbReference type="Proteomes" id="UP000836387"/>
    </source>
</evidence>
<reference evidence="1" key="2">
    <citation type="submission" date="2021-10" db="EMBL/GenBank/DDBJ databases">
        <authorList>
            <person name="Piombo E."/>
        </authorList>
    </citation>
    <scope>NUCLEOTIDE SEQUENCE</scope>
</reference>
<organism evidence="1 2">
    <name type="scientific">Clonostachys rosea f. rosea IK726</name>
    <dbReference type="NCBI Taxonomy" id="1349383"/>
    <lineage>
        <taxon>Eukaryota</taxon>
        <taxon>Fungi</taxon>
        <taxon>Dikarya</taxon>
        <taxon>Ascomycota</taxon>
        <taxon>Pezizomycotina</taxon>
        <taxon>Sordariomycetes</taxon>
        <taxon>Hypocreomycetidae</taxon>
        <taxon>Hypocreales</taxon>
        <taxon>Bionectriaceae</taxon>
        <taxon>Clonostachys</taxon>
    </lineage>
</organism>
<gene>
    <name evidence="1" type="ORF">CRV2_00017654</name>
</gene>
<accession>A0ACA9UR76</accession>
<proteinExistence type="predicted"/>
<name>A0ACA9UR76_BIOOC</name>
<keyword evidence="2" id="KW-1185">Reference proteome</keyword>
<dbReference type="EMBL" id="CADEHS020000642">
    <property type="protein sequence ID" value="CAG9955981.1"/>
    <property type="molecule type" value="Genomic_DNA"/>
</dbReference>
<comment type="caution">
    <text evidence="1">The sequence shown here is derived from an EMBL/GenBank/DDBJ whole genome shotgun (WGS) entry which is preliminary data.</text>
</comment>
<dbReference type="Proteomes" id="UP000836387">
    <property type="component" value="Unassembled WGS sequence"/>
</dbReference>
<evidence type="ECO:0000313" key="1">
    <source>
        <dbReference type="EMBL" id="CAG9955981.1"/>
    </source>
</evidence>